<accession>A0A4C1VZX3</accession>
<gene>
    <name evidence="1" type="ORF">EVAR_82240_1</name>
</gene>
<organism evidence="1 2">
    <name type="scientific">Eumeta variegata</name>
    <name type="common">Bagworm moth</name>
    <name type="synonym">Eumeta japonica</name>
    <dbReference type="NCBI Taxonomy" id="151549"/>
    <lineage>
        <taxon>Eukaryota</taxon>
        <taxon>Metazoa</taxon>
        <taxon>Ecdysozoa</taxon>
        <taxon>Arthropoda</taxon>
        <taxon>Hexapoda</taxon>
        <taxon>Insecta</taxon>
        <taxon>Pterygota</taxon>
        <taxon>Neoptera</taxon>
        <taxon>Endopterygota</taxon>
        <taxon>Lepidoptera</taxon>
        <taxon>Glossata</taxon>
        <taxon>Ditrysia</taxon>
        <taxon>Tineoidea</taxon>
        <taxon>Psychidae</taxon>
        <taxon>Oiketicinae</taxon>
        <taxon>Eumeta</taxon>
    </lineage>
</organism>
<dbReference type="Proteomes" id="UP000299102">
    <property type="component" value="Unassembled WGS sequence"/>
</dbReference>
<sequence length="175" mass="19700">MSMLEKNNYHLFLHRRKNCTETTSSKRLSKEIYWIITAGHKPSSWVYATCGSRAPAAFTGSSDPYSKTARRCTVHYTIVIREPSVIDSINDAACLLPFQFADFLTFSNLGILSTLCPVVTMTVTIAENNKTTGDLRAFMWCAILQKGLGRQYNYWALLSVILRIELAVSYNTPSI</sequence>
<comment type="caution">
    <text evidence="1">The sequence shown here is derived from an EMBL/GenBank/DDBJ whole genome shotgun (WGS) entry which is preliminary data.</text>
</comment>
<dbReference type="EMBL" id="BGZK01000443">
    <property type="protein sequence ID" value="GBP43809.1"/>
    <property type="molecule type" value="Genomic_DNA"/>
</dbReference>
<evidence type="ECO:0000313" key="2">
    <source>
        <dbReference type="Proteomes" id="UP000299102"/>
    </source>
</evidence>
<dbReference type="AlphaFoldDB" id="A0A4C1VZX3"/>
<name>A0A4C1VZX3_EUMVA</name>
<protein>
    <submittedName>
        <fullName evidence="1">Uncharacterized protein</fullName>
    </submittedName>
</protein>
<evidence type="ECO:0000313" key="1">
    <source>
        <dbReference type="EMBL" id="GBP43809.1"/>
    </source>
</evidence>
<proteinExistence type="predicted"/>
<reference evidence="1 2" key="1">
    <citation type="journal article" date="2019" name="Commun. Biol.">
        <title>The bagworm genome reveals a unique fibroin gene that provides high tensile strength.</title>
        <authorList>
            <person name="Kono N."/>
            <person name="Nakamura H."/>
            <person name="Ohtoshi R."/>
            <person name="Tomita M."/>
            <person name="Numata K."/>
            <person name="Arakawa K."/>
        </authorList>
    </citation>
    <scope>NUCLEOTIDE SEQUENCE [LARGE SCALE GENOMIC DNA]</scope>
</reference>
<keyword evidence="2" id="KW-1185">Reference proteome</keyword>